<dbReference type="Proteomes" id="UP001215598">
    <property type="component" value="Unassembled WGS sequence"/>
</dbReference>
<dbReference type="Pfam" id="PF08719">
    <property type="entry name" value="NADAR"/>
    <property type="match status" value="1"/>
</dbReference>
<evidence type="ECO:0000313" key="3">
    <source>
        <dbReference type="EMBL" id="KAJ7757548.1"/>
    </source>
</evidence>
<evidence type="ECO:0000256" key="1">
    <source>
        <dbReference type="SAM" id="MobiDB-lite"/>
    </source>
</evidence>
<dbReference type="AlphaFoldDB" id="A0AAD7J729"/>
<dbReference type="EMBL" id="JARKIB010000044">
    <property type="protein sequence ID" value="KAJ7757548.1"/>
    <property type="molecule type" value="Genomic_DNA"/>
</dbReference>
<comment type="caution">
    <text evidence="3">The sequence shown here is derived from an EMBL/GenBank/DDBJ whole genome shotgun (WGS) entry which is preliminary data.</text>
</comment>
<protein>
    <recommendedName>
        <fullName evidence="2">NADAR domain-containing protein</fullName>
    </recommendedName>
</protein>
<keyword evidence="4" id="KW-1185">Reference proteome</keyword>
<organism evidence="3 4">
    <name type="scientific">Mycena metata</name>
    <dbReference type="NCBI Taxonomy" id="1033252"/>
    <lineage>
        <taxon>Eukaryota</taxon>
        <taxon>Fungi</taxon>
        <taxon>Dikarya</taxon>
        <taxon>Basidiomycota</taxon>
        <taxon>Agaricomycotina</taxon>
        <taxon>Agaricomycetes</taxon>
        <taxon>Agaricomycetidae</taxon>
        <taxon>Agaricales</taxon>
        <taxon>Marasmiineae</taxon>
        <taxon>Mycenaceae</taxon>
        <taxon>Mycena</taxon>
    </lineage>
</organism>
<proteinExistence type="predicted"/>
<name>A0AAD7J729_9AGAR</name>
<dbReference type="InterPro" id="IPR012816">
    <property type="entry name" value="NADAR"/>
</dbReference>
<feature type="region of interest" description="Disordered" evidence="1">
    <location>
        <begin position="147"/>
        <end position="176"/>
    </location>
</feature>
<reference evidence="3" key="1">
    <citation type="submission" date="2023-03" db="EMBL/GenBank/DDBJ databases">
        <title>Massive genome expansion in bonnet fungi (Mycena s.s.) driven by repeated elements and novel gene families across ecological guilds.</title>
        <authorList>
            <consortium name="Lawrence Berkeley National Laboratory"/>
            <person name="Harder C.B."/>
            <person name="Miyauchi S."/>
            <person name="Viragh M."/>
            <person name="Kuo A."/>
            <person name="Thoen E."/>
            <person name="Andreopoulos B."/>
            <person name="Lu D."/>
            <person name="Skrede I."/>
            <person name="Drula E."/>
            <person name="Henrissat B."/>
            <person name="Morin E."/>
            <person name="Kohler A."/>
            <person name="Barry K."/>
            <person name="LaButti K."/>
            <person name="Morin E."/>
            <person name="Salamov A."/>
            <person name="Lipzen A."/>
            <person name="Mereny Z."/>
            <person name="Hegedus B."/>
            <person name="Baldrian P."/>
            <person name="Stursova M."/>
            <person name="Weitz H."/>
            <person name="Taylor A."/>
            <person name="Grigoriev I.V."/>
            <person name="Nagy L.G."/>
            <person name="Martin F."/>
            <person name="Kauserud H."/>
        </authorList>
    </citation>
    <scope>NUCLEOTIDE SEQUENCE</scope>
    <source>
        <strain evidence="3">CBHHK182m</strain>
    </source>
</reference>
<dbReference type="InterPro" id="IPR037238">
    <property type="entry name" value="YbiA-like_sf"/>
</dbReference>
<sequence length="440" mass="49365">MNYSGRTIQVELCENCNASPKRWNRADGNFHPYCSRSCARQAVAQTQEDCDHCHNFPKRWDNQSHTFHPYCSRTCANEALGRIKANTNPTTAPGNCDVRGFRFAGRGSRPFKYCHTYPKRWDDTTRTFHPYCSRTCANQALSRTQGNAANNARAASNSNDANDTSGNAKQPPPAASDNCIQCGVRPKYGTRPYCGKTCAQTAKRAFLQPIQPQPSVSNVCTHCGVRPKYESYPYCGKTCAQAASRPGQVQPANTASSPVSARWSIFGAGSAVGNLLWGPPDATPCQRILFYHRTDPYYSFTNFSAHPVQHLFQAFKFMDNRPDIAEKIRTVSNFPRDAFTQARMHNAEQHPNWLKMNIDKACPPFASAQREPTRTLQMDIVLWLKFTQHEDLKQELLGTGNAELVEKTPFWGTGKNNQERNELGKALERLRTRLQAAAAR</sequence>
<feature type="compositionally biased region" description="Low complexity" evidence="1">
    <location>
        <begin position="147"/>
        <end position="168"/>
    </location>
</feature>
<dbReference type="SUPFAM" id="SSF143990">
    <property type="entry name" value="YbiA-like"/>
    <property type="match status" value="1"/>
</dbReference>
<evidence type="ECO:0000259" key="2">
    <source>
        <dbReference type="Pfam" id="PF08719"/>
    </source>
</evidence>
<dbReference type="Gene3D" id="1.10.357.40">
    <property type="entry name" value="YbiA-like"/>
    <property type="match status" value="1"/>
</dbReference>
<dbReference type="CDD" id="cd15457">
    <property type="entry name" value="NADAR"/>
    <property type="match status" value="1"/>
</dbReference>
<evidence type="ECO:0000313" key="4">
    <source>
        <dbReference type="Proteomes" id="UP001215598"/>
    </source>
</evidence>
<accession>A0AAD7J729</accession>
<feature type="domain" description="NADAR" evidence="2">
    <location>
        <begin position="290"/>
        <end position="435"/>
    </location>
</feature>
<gene>
    <name evidence="3" type="ORF">B0H16DRAFT_1537025</name>
</gene>